<name>A0AAW2L2Q4_SESRA</name>
<reference evidence="2" key="2">
    <citation type="journal article" date="2024" name="Plant">
        <title>Genomic evolution and insights into agronomic trait innovations of Sesamum species.</title>
        <authorList>
            <person name="Miao H."/>
            <person name="Wang L."/>
            <person name="Qu L."/>
            <person name="Liu H."/>
            <person name="Sun Y."/>
            <person name="Le M."/>
            <person name="Wang Q."/>
            <person name="Wei S."/>
            <person name="Zheng Y."/>
            <person name="Lin W."/>
            <person name="Duan Y."/>
            <person name="Cao H."/>
            <person name="Xiong S."/>
            <person name="Wang X."/>
            <person name="Wei L."/>
            <person name="Li C."/>
            <person name="Ma Q."/>
            <person name="Ju M."/>
            <person name="Zhao R."/>
            <person name="Li G."/>
            <person name="Mu C."/>
            <person name="Tian Q."/>
            <person name="Mei H."/>
            <person name="Zhang T."/>
            <person name="Gao T."/>
            <person name="Zhang H."/>
        </authorList>
    </citation>
    <scope>NUCLEOTIDE SEQUENCE</scope>
    <source>
        <strain evidence="2">G02</strain>
    </source>
</reference>
<feature type="region of interest" description="Disordered" evidence="1">
    <location>
        <begin position="42"/>
        <end position="64"/>
    </location>
</feature>
<accession>A0AAW2L2Q4</accession>
<protein>
    <submittedName>
        <fullName evidence="2">Uncharacterized protein</fullName>
    </submittedName>
</protein>
<gene>
    <name evidence="2" type="ORF">Sradi_5712100</name>
</gene>
<organism evidence="2">
    <name type="scientific">Sesamum radiatum</name>
    <name type="common">Black benniseed</name>
    <dbReference type="NCBI Taxonomy" id="300843"/>
    <lineage>
        <taxon>Eukaryota</taxon>
        <taxon>Viridiplantae</taxon>
        <taxon>Streptophyta</taxon>
        <taxon>Embryophyta</taxon>
        <taxon>Tracheophyta</taxon>
        <taxon>Spermatophyta</taxon>
        <taxon>Magnoliopsida</taxon>
        <taxon>eudicotyledons</taxon>
        <taxon>Gunneridae</taxon>
        <taxon>Pentapetalae</taxon>
        <taxon>asterids</taxon>
        <taxon>lamiids</taxon>
        <taxon>Lamiales</taxon>
        <taxon>Pedaliaceae</taxon>
        <taxon>Sesamum</taxon>
    </lineage>
</organism>
<dbReference type="AlphaFoldDB" id="A0AAW2L2Q4"/>
<evidence type="ECO:0000256" key="1">
    <source>
        <dbReference type="SAM" id="MobiDB-lite"/>
    </source>
</evidence>
<comment type="caution">
    <text evidence="2">The sequence shown here is derived from an EMBL/GenBank/DDBJ whole genome shotgun (WGS) entry which is preliminary data.</text>
</comment>
<reference evidence="2" key="1">
    <citation type="submission" date="2020-06" db="EMBL/GenBank/DDBJ databases">
        <authorList>
            <person name="Li T."/>
            <person name="Hu X."/>
            <person name="Zhang T."/>
            <person name="Song X."/>
            <person name="Zhang H."/>
            <person name="Dai N."/>
            <person name="Sheng W."/>
            <person name="Hou X."/>
            <person name="Wei L."/>
        </authorList>
    </citation>
    <scope>NUCLEOTIDE SEQUENCE</scope>
    <source>
        <strain evidence="2">G02</strain>
        <tissue evidence="2">Leaf</tissue>
    </source>
</reference>
<dbReference type="EMBL" id="JACGWJ010000026">
    <property type="protein sequence ID" value="KAL0313128.1"/>
    <property type="molecule type" value="Genomic_DNA"/>
</dbReference>
<evidence type="ECO:0000313" key="2">
    <source>
        <dbReference type="EMBL" id="KAL0313128.1"/>
    </source>
</evidence>
<feature type="region of interest" description="Disordered" evidence="1">
    <location>
        <begin position="140"/>
        <end position="159"/>
    </location>
</feature>
<proteinExistence type="predicted"/>
<sequence>MKLKFPTPDGIGEATGDERMARECYANTLKRSREKLGEIEADKKGKTKLNEINHGARDPPADAWENPRTRRVEAIEELKVINLSRDGDEKMTKIGTTMSPAVEKHLTQFLEENTKVFAWSMTDLHGISPDIITHRLSVNPEAKPVKQKKRMFGPKETKQ</sequence>